<dbReference type="OrthoDB" id="194683at2"/>
<dbReference type="AlphaFoldDB" id="A0A5S5CF46"/>
<protein>
    <submittedName>
        <fullName evidence="1">Thiamine-phosphate pyrophosphorylase</fullName>
    </submittedName>
</protein>
<comment type="caution">
    <text evidence="1">The sequence shown here is derived from an EMBL/GenBank/DDBJ whole genome shotgun (WGS) entry which is preliminary data.</text>
</comment>
<dbReference type="InterPro" id="IPR036206">
    <property type="entry name" value="ThiamineP_synth_sf"/>
</dbReference>
<reference evidence="1 2" key="1">
    <citation type="submission" date="2019-07" db="EMBL/GenBank/DDBJ databases">
        <title>Genomic Encyclopedia of Archaeal and Bacterial Type Strains, Phase II (KMG-II): from individual species to whole genera.</title>
        <authorList>
            <person name="Goeker M."/>
        </authorList>
    </citation>
    <scope>NUCLEOTIDE SEQUENCE [LARGE SCALE GENOMIC DNA]</scope>
    <source>
        <strain evidence="1 2">DSM 17527</strain>
    </source>
</reference>
<keyword evidence="2" id="KW-1185">Reference proteome</keyword>
<organism evidence="1 2">
    <name type="scientific">Aquimarina intermedia</name>
    <dbReference type="NCBI Taxonomy" id="350814"/>
    <lineage>
        <taxon>Bacteria</taxon>
        <taxon>Pseudomonadati</taxon>
        <taxon>Bacteroidota</taxon>
        <taxon>Flavobacteriia</taxon>
        <taxon>Flavobacteriales</taxon>
        <taxon>Flavobacteriaceae</taxon>
        <taxon>Aquimarina</taxon>
    </lineage>
</organism>
<dbReference type="Proteomes" id="UP000324376">
    <property type="component" value="Unassembled WGS sequence"/>
</dbReference>
<name>A0A5S5CF46_9FLAO</name>
<dbReference type="InterPro" id="IPR013785">
    <property type="entry name" value="Aldolase_TIM"/>
</dbReference>
<evidence type="ECO:0000313" key="2">
    <source>
        <dbReference type="Proteomes" id="UP000324376"/>
    </source>
</evidence>
<dbReference type="Gene3D" id="3.20.20.70">
    <property type="entry name" value="Aldolase class I"/>
    <property type="match status" value="1"/>
</dbReference>
<dbReference type="SUPFAM" id="SSF51391">
    <property type="entry name" value="Thiamin phosphate synthase"/>
    <property type="match status" value="1"/>
</dbReference>
<gene>
    <name evidence="1" type="ORF">BD809_101282</name>
</gene>
<sequence length="201" mass="23155">MLIVLTSEKELDDEATKINQLFDHGLEYLHVRKPSMNVNGYRYLLNAINPDYYKKIMLHQFHELVVEFDLRGIHLQEQQRIDLGDKLKEYVLDFILYDYKVSSSFHNPQDILASPIHYDYMLLSPVFDAISKTGYKGKSFNVSNIKEFVIGLGGIDEKTMATAFHLGFKGVGVLGSIWNTTDFLESFNTIKNAYNCTKLNK</sequence>
<dbReference type="RefSeq" id="WP_148781153.1">
    <property type="nucleotide sequence ID" value="NZ_VNHU01000001.1"/>
</dbReference>
<accession>A0A5S5CF46</accession>
<dbReference type="EMBL" id="VNHU01000001">
    <property type="protein sequence ID" value="TYP77132.1"/>
    <property type="molecule type" value="Genomic_DNA"/>
</dbReference>
<evidence type="ECO:0000313" key="1">
    <source>
        <dbReference type="EMBL" id="TYP77132.1"/>
    </source>
</evidence>
<proteinExistence type="predicted"/>